<dbReference type="Proteomes" id="UP000253915">
    <property type="component" value="Unassembled WGS sequence"/>
</dbReference>
<dbReference type="Proteomes" id="UP000436429">
    <property type="component" value="Unassembled WGS sequence"/>
</dbReference>
<dbReference type="EMBL" id="WPOM01000005">
    <property type="protein sequence ID" value="MVN32269.1"/>
    <property type="molecule type" value="Genomic_DNA"/>
</dbReference>
<keyword evidence="1" id="KW-0812">Transmembrane</keyword>
<dbReference type="RefSeq" id="WP_021409759.1">
    <property type="nucleotide sequence ID" value="NZ_BQNE01000002.1"/>
</dbReference>
<keyword evidence="1" id="KW-1133">Transmembrane helix</keyword>
<keyword evidence="1" id="KW-0472">Membrane</keyword>
<reference evidence="2 5" key="2">
    <citation type="submission" date="2019-11" db="EMBL/GenBank/DDBJ databases">
        <title>Whole genome shotgun sequencing (WGS) data from Adlercreutzia equolifaciens ResAG-91, Eggerthella lenta MRI-F36, MRI-F37, MRI-F40, ResAG-49, ResAG-88, ResAG-121, ResAG-145, and Gordonibacter sp. ResAG-5, ResAG-26, ResAG-43, ResAG-50, ResAG-59.</title>
        <authorList>
            <person name="Stoll D.A."/>
            <person name="Danylec N."/>
            <person name="Franz C.M.A.P."/>
            <person name="Huch M."/>
        </authorList>
    </citation>
    <scope>NUCLEOTIDE SEQUENCE [LARGE SCALE GENOMIC DNA]</scope>
    <source>
        <strain evidence="2 5">ResAG-88</strain>
    </source>
</reference>
<dbReference type="AlphaFoldDB" id="A0A3F3PDD6"/>
<evidence type="ECO:0008006" key="6">
    <source>
        <dbReference type="Google" id="ProtNLM"/>
    </source>
</evidence>
<comment type="caution">
    <text evidence="2">The sequence shown here is derived from an EMBL/GenBank/DDBJ whole genome shotgun (WGS) entry which is preliminary data.</text>
</comment>
<evidence type="ECO:0000313" key="3">
    <source>
        <dbReference type="EMBL" id="RDC39160.1"/>
    </source>
</evidence>
<name>A0A3F3PDD6_EGGLN</name>
<organism evidence="2 5">
    <name type="scientific">Eggerthella lenta</name>
    <name type="common">Eubacterium lentum</name>
    <dbReference type="NCBI Taxonomy" id="84112"/>
    <lineage>
        <taxon>Bacteria</taxon>
        <taxon>Bacillati</taxon>
        <taxon>Actinomycetota</taxon>
        <taxon>Coriobacteriia</taxon>
        <taxon>Eggerthellales</taxon>
        <taxon>Eggerthellaceae</taxon>
        <taxon>Eggerthella</taxon>
    </lineage>
</organism>
<protein>
    <recommendedName>
        <fullName evidence="6">DUF4352 domain-containing protein</fullName>
    </recommendedName>
</protein>
<evidence type="ECO:0000313" key="4">
    <source>
        <dbReference type="Proteomes" id="UP000253915"/>
    </source>
</evidence>
<sequence length="258" mass="28572">MKNTRSVRIAIGTVCLIAIALVMGWFVGRYIPGAPHEPEPRIGDGLYSETGYAASKIMDLAPGSTLKARGITQGKAYNGRPEEIEQAIPPEIEEAWKEAGEWEYDAPDFDLSVRGIKVISTKSFADWYPEYAGTDYPAYDSSKLVAATVLVTNVSSEAIDLQRDFPLHNFSLWGENLDYIDDSLGAGANLDSAYFFANEVYRSEQDTVEPGKSVEIILPFKVNKNALKDQSAFDNLDPSDFCLQLVDFDSGTAYRLWL</sequence>
<dbReference type="EMBL" id="PPUQ01000006">
    <property type="protein sequence ID" value="RDC39160.1"/>
    <property type="molecule type" value="Genomic_DNA"/>
</dbReference>
<evidence type="ECO:0000313" key="5">
    <source>
        <dbReference type="Proteomes" id="UP000436429"/>
    </source>
</evidence>
<feature type="transmembrane region" description="Helical" evidence="1">
    <location>
        <begin position="7"/>
        <end position="28"/>
    </location>
</feature>
<proteinExistence type="predicted"/>
<gene>
    <name evidence="3" type="ORF">C1853_06040</name>
    <name evidence="2" type="ORF">GO726_03655</name>
</gene>
<accession>A0A3F3PDD6</accession>
<reference evidence="3 4" key="1">
    <citation type="journal article" date="2018" name="Elife">
        <title>Discovery and characterization of a prevalent human gut bacterial enzyme sufficient for the inactivation of a family of plant toxins.</title>
        <authorList>
            <person name="Koppel N."/>
            <person name="Bisanz J.E."/>
            <person name="Pandelia M.E."/>
            <person name="Turnbaugh P.J."/>
            <person name="Balskus E.P."/>
        </authorList>
    </citation>
    <scope>NUCLEOTIDE SEQUENCE [LARGE SCALE GENOMIC DNA]</scope>
    <source>
        <strain evidence="3 4">16A</strain>
    </source>
</reference>
<evidence type="ECO:0000313" key="2">
    <source>
        <dbReference type="EMBL" id="MVN32269.1"/>
    </source>
</evidence>
<evidence type="ECO:0000256" key="1">
    <source>
        <dbReference type="SAM" id="Phobius"/>
    </source>
</evidence>